<dbReference type="RefSeq" id="WP_284238773.1">
    <property type="nucleotide sequence ID" value="NZ_BSSQ01000010.1"/>
</dbReference>
<reference evidence="1 2" key="1">
    <citation type="submission" date="2023-03" db="EMBL/GenBank/DDBJ databases">
        <title>Draft genome sequence of the bacteria which degrade cell wall of Tricholomamatutake.</title>
        <authorList>
            <person name="Konishi Y."/>
            <person name="Fukuta Y."/>
            <person name="Shirasaka N."/>
        </authorList>
    </citation>
    <scope>NUCLEOTIDE SEQUENCE [LARGE SCALE GENOMIC DNA]</scope>
    <source>
        <strain evidence="2">mu1</strain>
    </source>
</reference>
<accession>A0ABQ6GD44</accession>
<dbReference type="EMBL" id="BSSQ01000010">
    <property type="protein sequence ID" value="GLX68020.1"/>
    <property type="molecule type" value="Genomic_DNA"/>
</dbReference>
<name>A0ABQ6GD44_9BACL</name>
<sequence length="151" mass="17814">MNKQTLLEWENNHDAINTTIDGFWKCFRQWRTEEKDEYHSTFQGKLYEDFIRVLYLKYTFGVEEAVIFCSVHILYLEELIGTYDIEFSLDGDIGDDYLDFNAVLLREKMMKIQHNLRVARSAIREGIEIGKISTITGILPGALQIIKEKYY</sequence>
<evidence type="ECO:0000313" key="1">
    <source>
        <dbReference type="EMBL" id="GLX68020.1"/>
    </source>
</evidence>
<protein>
    <submittedName>
        <fullName evidence="1">Uncharacterized protein</fullName>
    </submittedName>
</protein>
<organism evidence="1 2">
    <name type="scientific">Paenibacillus glycanilyticus</name>
    <dbReference type="NCBI Taxonomy" id="126569"/>
    <lineage>
        <taxon>Bacteria</taxon>
        <taxon>Bacillati</taxon>
        <taxon>Bacillota</taxon>
        <taxon>Bacilli</taxon>
        <taxon>Bacillales</taxon>
        <taxon>Paenibacillaceae</taxon>
        <taxon>Paenibacillus</taxon>
    </lineage>
</organism>
<dbReference type="Proteomes" id="UP001157114">
    <property type="component" value="Unassembled WGS sequence"/>
</dbReference>
<comment type="caution">
    <text evidence="1">The sequence shown here is derived from an EMBL/GenBank/DDBJ whole genome shotgun (WGS) entry which is preliminary data.</text>
</comment>
<gene>
    <name evidence="1" type="ORF">MU1_23650</name>
</gene>
<evidence type="ECO:0000313" key="2">
    <source>
        <dbReference type="Proteomes" id="UP001157114"/>
    </source>
</evidence>
<keyword evidence="2" id="KW-1185">Reference proteome</keyword>
<proteinExistence type="predicted"/>